<sequence>MVKVIQRWKTSEDINLLRGTSAWTKIKHFWRKGWIEIPVIMGCSFFFLAGVGMGGFTLYYGLTHDLTPKYYRTPRIFRPDDPEVQKICYTSSFD</sequence>
<feature type="transmembrane region" description="Helical" evidence="1">
    <location>
        <begin position="37"/>
        <end position="62"/>
    </location>
</feature>
<gene>
    <name evidence="2" type="primary">105620299</name>
</gene>
<accession>A0A158NI34</accession>
<keyword evidence="1" id="KW-0812">Transmembrane</keyword>
<proteinExistence type="predicted"/>
<evidence type="ECO:0000313" key="3">
    <source>
        <dbReference type="Proteomes" id="UP000005205"/>
    </source>
</evidence>
<keyword evidence="1" id="KW-1133">Transmembrane helix</keyword>
<dbReference type="InParanoid" id="A0A158NI34"/>
<dbReference type="OMA" id="DMTPKYY"/>
<reference evidence="2" key="2">
    <citation type="submission" date="2016-04" db="UniProtKB">
        <authorList>
            <consortium name="EnsemblMetazoa"/>
        </authorList>
    </citation>
    <scope>IDENTIFICATION</scope>
</reference>
<evidence type="ECO:0000256" key="1">
    <source>
        <dbReference type="SAM" id="Phobius"/>
    </source>
</evidence>
<organism evidence="2 3">
    <name type="scientific">Atta cephalotes</name>
    <name type="common">Leafcutter ant</name>
    <dbReference type="NCBI Taxonomy" id="12957"/>
    <lineage>
        <taxon>Eukaryota</taxon>
        <taxon>Metazoa</taxon>
        <taxon>Ecdysozoa</taxon>
        <taxon>Arthropoda</taxon>
        <taxon>Hexapoda</taxon>
        <taxon>Insecta</taxon>
        <taxon>Pterygota</taxon>
        <taxon>Neoptera</taxon>
        <taxon>Endopterygota</taxon>
        <taxon>Hymenoptera</taxon>
        <taxon>Apocrita</taxon>
        <taxon>Aculeata</taxon>
        <taxon>Formicoidea</taxon>
        <taxon>Formicidae</taxon>
        <taxon>Myrmicinae</taxon>
        <taxon>Atta</taxon>
    </lineage>
</organism>
<dbReference type="AlphaFoldDB" id="A0A158NI34"/>
<name>A0A158NI34_ATTCE</name>
<keyword evidence="1" id="KW-0472">Membrane</keyword>
<protein>
    <submittedName>
        <fullName evidence="2">Uncharacterized protein</fullName>
    </submittedName>
</protein>
<evidence type="ECO:0000313" key="2">
    <source>
        <dbReference type="EnsemblMetazoa" id="XP_012057192.1"/>
    </source>
</evidence>
<dbReference type="STRING" id="12957.A0A158NI34"/>
<dbReference type="Proteomes" id="UP000005205">
    <property type="component" value="Unassembled WGS sequence"/>
</dbReference>
<reference evidence="3" key="1">
    <citation type="journal article" date="2011" name="PLoS Genet.">
        <title>The genome sequence of the leaf-cutter ant Atta cephalotes reveals insights into its obligate symbiotic lifestyle.</title>
        <authorList>
            <person name="Suen G."/>
            <person name="Teiling C."/>
            <person name="Li L."/>
            <person name="Holt C."/>
            <person name="Abouheif E."/>
            <person name="Bornberg-Bauer E."/>
            <person name="Bouffard P."/>
            <person name="Caldera E.J."/>
            <person name="Cash E."/>
            <person name="Cavanaugh A."/>
            <person name="Denas O."/>
            <person name="Elhaik E."/>
            <person name="Fave M.J."/>
            <person name="Gadau J."/>
            <person name="Gibson J.D."/>
            <person name="Graur D."/>
            <person name="Grubbs K.J."/>
            <person name="Hagen D.E."/>
            <person name="Harkins T.T."/>
            <person name="Helmkampf M."/>
            <person name="Hu H."/>
            <person name="Johnson B.R."/>
            <person name="Kim J."/>
            <person name="Marsh S.E."/>
            <person name="Moeller J.A."/>
            <person name="Munoz-Torres M.C."/>
            <person name="Murphy M.C."/>
            <person name="Naughton M.C."/>
            <person name="Nigam S."/>
            <person name="Overson R."/>
            <person name="Rajakumar R."/>
            <person name="Reese J.T."/>
            <person name="Scott J.J."/>
            <person name="Smith C.R."/>
            <person name="Tao S."/>
            <person name="Tsutsui N.D."/>
            <person name="Viljakainen L."/>
            <person name="Wissler L."/>
            <person name="Yandell M.D."/>
            <person name="Zimmer F."/>
            <person name="Taylor J."/>
            <person name="Slater S.C."/>
            <person name="Clifton S.W."/>
            <person name="Warren W.C."/>
            <person name="Elsik C.G."/>
            <person name="Smith C.D."/>
            <person name="Weinstock G.M."/>
            <person name="Gerardo N.M."/>
            <person name="Currie C.R."/>
        </authorList>
    </citation>
    <scope>NUCLEOTIDE SEQUENCE [LARGE SCALE GENOMIC DNA]</scope>
</reference>
<dbReference type="EMBL" id="ADTU01016216">
    <property type="status" value="NOT_ANNOTATED_CDS"/>
    <property type="molecule type" value="Genomic_DNA"/>
</dbReference>
<dbReference type="KEGG" id="acep:105620299"/>
<dbReference type="OrthoDB" id="6600151at2759"/>
<dbReference type="EnsemblMetazoa" id="XM_012201802.1">
    <property type="protein sequence ID" value="XP_012057192.1"/>
    <property type="gene ID" value="LOC105620299"/>
</dbReference>
<keyword evidence="3" id="KW-1185">Reference proteome</keyword>